<dbReference type="EMBL" id="MU277225">
    <property type="protein sequence ID" value="KAI0059626.1"/>
    <property type="molecule type" value="Genomic_DNA"/>
</dbReference>
<proteinExistence type="predicted"/>
<gene>
    <name evidence="1" type="ORF">BV25DRAFT_1828885</name>
</gene>
<reference evidence="1" key="1">
    <citation type="submission" date="2021-03" db="EMBL/GenBank/DDBJ databases">
        <authorList>
            <consortium name="DOE Joint Genome Institute"/>
            <person name="Ahrendt S."/>
            <person name="Looney B.P."/>
            <person name="Miyauchi S."/>
            <person name="Morin E."/>
            <person name="Drula E."/>
            <person name="Courty P.E."/>
            <person name="Chicoki N."/>
            <person name="Fauchery L."/>
            <person name="Kohler A."/>
            <person name="Kuo A."/>
            <person name="Labutti K."/>
            <person name="Pangilinan J."/>
            <person name="Lipzen A."/>
            <person name="Riley R."/>
            <person name="Andreopoulos W."/>
            <person name="He G."/>
            <person name="Johnson J."/>
            <person name="Barry K.W."/>
            <person name="Grigoriev I.V."/>
            <person name="Nagy L."/>
            <person name="Hibbett D."/>
            <person name="Henrissat B."/>
            <person name="Matheny P.B."/>
            <person name="Labbe J."/>
            <person name="Martin F."/>
        </authorList>
    </citation>
    <scope>NUCLEOTIDE SEQUENCE</scope>
    <source>
        <strain evidence="1">HHB10654</strain>
    </source>
</reference>
<organism evidence="1 2">
    <name type="scientific">Artomyces pyxidatus</name>
    <dbReference type="NCBI Taxonomy" id="48021"/>
    <lineage>
        <taxon>Eukaryota</taxon>
        <taxon>Fungi</taxon>
        <taxon>Dikarya</taxon>
        <taxon>Basidiomycota</taxon>
        <taxon>Agaricomycotina</taxon>
        <taxon>Agaricomycetes</taxon>
        <taxon>Russulales</taxon>
        <taxon>Auriscalpiaceae</taxon>
        <taxon>Artomyces</taxon>
    </lineage>
</organism>
<accession>A0ACB8SUY0</accession>
<comment type="caution">
    <text evidence="1">The sequence shown here is derived from an EMBL/GenBank/DDBJ whole genome shotgun (WGS) entry which is preliminary data.</text>
</comment>
<sequence length="252" mass="27998">MSLRNLGGRGAPAFTFDQLYGIGGEGQERGGLGEGAKACRRYMTSSPPRGAGPVRRNTLPKPRKIFQGQSHVAQLLYSEPTRLSIPSGCPGQGVNRGHSLPSTWCLWIYNWIHGTRSSSHPDGCTAPDLLKYMIFEYIALNIGVRPPGVGDNERRPGHEANVLRVSTYQRVSVPEETPKASNWDPTSLRRPNRRTSVCYPAMLCSASQRSSRVEEDMAFSSDLTARFCVLFVEARLPVQARFRRYETIPARC</sequence>
<keyword evidence="2" id="KW-1185">Reference proteome</keyword>
<name>A0ACB8SUY0_9AGAM</name>
<dbReference type="Proteomes" id="UP000814140">
    <property type="component" value="Unassembled WGS sequence"/>
</dbReference>
<evidence type="ECO:0000313" key="2">
    <source>
        <dbReference type="Proteomes" id="UP000814140"/>
    </source>
</evidence>
<protein>
    <submittedName>
        <fullName evidence="1">Uncharacterized protein</fullName>
    </submittedName>
</protein>
<evidence type="ECO:0000313" key="1">
    <source>
        <dbReference type="EMBL" id="KAI0059626.1"/>
    </source>
</evidence>
<reference evidence="1" key="2">
    <citation type="journal article" date="2022" name="New Phytol.">
        <title>Evolutionary transition to the ectomycorrhizal habit in the genomes of a hyperdiverse lineage of mushroom-forming fungi.</title>
        <authorList>
            <person name="Looney B."/>
            <person name="Miyauchi S."/>
            <person name="Morin E."/>
            <person name="Drula E."/>
            <person name="Courty P.E."/>
            <person name="Kohler A."/>
            <person name="Kuo A."/>
            <person name="LaButti K."/>
            <person name="Pangilinan J."/>
            <person name="Lipzen A."/>
            <person name="Riley R."/>
            <person name="Andreopoulos W."/>
            <person name="He G."/>
            <person name="Johnson J."/>
            <person name="Nolan M."/>
            <person name="Tritt A."/>
            <person name="Barry K.W."/>
            <person name="Grigoriev I.V."/>
            <person name="Nagy L.G."/>
            <person name="Hibbett D."/>
            <person name="Henrissat B."/>
            <person name="Matheny P.B."/>
            <person name="Labbe J."/>
            <person name="Martin F.M."/>
        </authorList>
    </citation>
    <scope>NUCLEOTIDE SEQUENCE</scope>
    <source>
        <strain evidence="1">HHB10654</strain>
    </source>
</reference>